<organism evidence="1">
    <name type="scientific">Siphoviridae sp. ctGuJ10</name>
    <dbReference type="NCBI Taxonomy" id="2825418"/>
    <lineage>
        <taxon>Viruses</taxon>
        <taxon>Duplodnaviria</taxon>
        <taxon>Heunggongvirae</taxon>
        <taxon>Uroviricota</taxon>
        <taxon>Caudoviricetes</taxon>
    </lineage>
</organism>
<sequence>MALQGVCEIELRDENGNIVQKTKDKNMITNGLSNIINLDYSMVVRLFGLYTSEYEFHRNIYPIIQKVIGGIYLFSEVQNESVDNIVPNLSKLVGTCSLSKSVINNYFSGMWNINESSLIYNDAGSVIGIKFVYDFGTDKSNGTIKSVSLTTDVGARTVLKDLIGFNFFSGGSTSSSSSFGNFQFNKINPVLEIINRNQTDYSKGYNMYSMNSSYPIITITDSSEIIVVHNVDTTAKNVVIRKYKIKDSVSLNGLLIDDKLAYNEQYFDILKELTFDYSDILIGNDTFSKERVIGSIYCYENYIYMTNAYNKTINIKKIDIQNLQISSSITRTFELGGLNMGVDMTNVALKPIYIYKNYYIISQYVSGELFTSLLFINQSDLTIAKRIKYDLYNESHSAKGLGIPAICGYIGDYVYIRYTYSVGTSGSLDICKTMYADNELNIYELDNEYNMSFYIPIYQKLFKFPYMICREYQFSFSSSYLQGNMSNNSLAVSPYIKFTIDNLQTHVTKTASQTMKVIYTIKDVEE</sequence>
<evidence type="ECO:0000313" key="1">
    <source>
        <dbReference type="EMBL" id="DAE10142.1"/>
    </source>
</evidence>
<protein>
    <submittedName>
        <fullName evidence="1">Uncharacterized protein</fullName>
    </submittedName>
</protein>
<proteinExistence type="predicted"/>
<dbReference type="EMBL" id="BK015503">
    <property type="protein sequence ID" value="DAE10142.1"/>
    <property type="molecule type" value="Genomic_DNA"/>
</dbReference>
<accession>A0A8S5PSW7</accession>
<reference evidence="1" key="1">
    <citation type="journal article" date="2021" name="Proc. Natl. Acad. Sci. U.S.A.">
        <title>A Catalog of Tens of Thousands of Viruses from Human Metagenomes Reveals Hidden Associations with Chronic Diseases.</title>
        <authorList>
            <person name="Tisza M.J."/>
            <person name="Buck C.B."/>
        </authorList>
    </citation>
    <scope>NUCLEOTIDE SEQUENCE</scope>
    <source>
        <strain evidence="1">CtGuJ10</strain>
    </source>
</reference>
<name>A0A8S5PSW7_9CAUD</name>